<dbReference type="AlphaFoldDB" id="A0A0D0BA68"/>
<feature type="region of interest" description="Disordered" evidence="2">
    <location>
        <begin position="469"/>
        <end position="490"/>
    </location>
</feature>
<feature type="region of interest" description="Disordered" evidence="2">
    <location>
        <begin position="320"/>
        <end position="377"/>
    </location>
</feature>
<organism evidence="3 4">
    <name type="scientific">Collybiopsis luxurians FD-317 M1</name>
    <dbReference type="NCBI Taxonomy" id="944289"/>
    <lineage>
        <taxon>Eukaryota</taxon>
        <taxon>Fungi</taxon>
        <taxon>Dikarya</taxon>
        <taxon>Basidiomycota</taxon>
        <taxon>Agaricomycotina</taxon>
        <taxon>Agaricomycetes</taxon>
        <taxon>Agaricomycetidae</taxon>
        <taxon>Agaricales</taxon>
        <taxon>Marasmiineae</taxon>
        <taxon>Omphalotaceae</taxon>
        <taxon>Collybiopsis</taxon>
        <taxon>Collybiopsis luxurians</taxon>
    </lineage>
</organism>
<feature type="compositionally biased region" description="Low complexity" evidence="2">
    <location>
        <begin position="531"/>
        <end position="547"/>
    </location>
</feature>
<feature type="region of interest" description="Disordered" evidence="2">
    <location>
        <begin position="257"/>
        <end position="308"/>
    </location>
</feature>
<feature type="coiled-coil region" evidence="1">
    <location>
        <begin position="7"/>
        <end position="63"/>
    </location>
</feature>
<evidence type="ECO:0000256" key="1">
    <source>
        <dbReference type="SAM" id="Coils"/>
    </source>
</evidence>
<keyword evidence="4" id="KW-1185">Reference proteome</keyword>
<feature type="compositionally biased region" description="Polar residues" evidence="2">
    <location>
        <begin position="258"/>
        <end position="307"/>
    </location>
</feature>
<proteinExistence type="predicted"/>
<feature type="region of interest" description="Disordered" evidence="2">
    <location>
        <begin position="170"/>
        <end position="191"/>
    </location>
</feature>
<feature type="compositionally biased region" description="Polar residues" evidence="2">
    <location>
        <begin position="354"/>
        <end position="364"/>
    </location>
</feature>
<feature type="region of interest" description="Disordered" evidence="2">
    <location>
        <begin position="82"/>
        <end position="147"/>
    </location>
</feature>
<feature type="compositionally biased region" description="Low complexity" evidence="2">
    <location>
        <begin position="366"/>
        <end position="377"/>
    </location>
</feature>
<feature type="region of interest" description="Disordered" evidence="2">
    <location>
        <begin position="399"/>
        <end position="442"/>
    </location>
</feature>
<evidence type="ECO:0000256" key="2">
    <source>
        <dbReference type="SAM" id="MobiDB-lite"/>
    </source>
</evidence>
<dbReference type="EMBL" id="KN834870">
    <property type="protein sequence ID" value="KIK51176.1"/>
    <property type="molecule type" value="Genomic_DNA"/>
</dbReference>
<keyword evidence="1" id="KW-0175">Coiled coil</keyword>
<feature type="region of interest" description="Disordered" evidence="2">
    <location>
        <begin position="605"/>
        <end position="648"/>
    </location>
</feature>
<gene>
    <name evidence="3" type="ORF">GYMLUDRAFT_64947</name>
</gene>
<name>A0A0D0BA68_9AGAR</name>
<reference evidence="3 4" key="1">
    <citation type="submission" date="2014-04" db="EMBL/GenBank/DDBJ databases">
        <title>Evolutionary Origins and Diversification of the Mycorrhizal Mutualists.</title>
        <authorList>
            <consortium name="DOE Joint Genome Institute"/>
            <consortium name="Mycorrhizal Genomics Consortium"/>
            <person name="Kohler A."/>
            <person name="Kuo A."/>
            <person name="Nagy L.G."/>
            <person name="Floudas D."/>
            <person name="Copeland A."/>
            <person name="Barry K.W."/>
            <person name="Cichocki N."/>
            <person name="Veneault-Fourrey C."/>
            <person name="LaButti K."/>
            <person name="Lindquist E.A."/>
            <person name="Lipzen A."/>
            <person name="Lundell T."/>
            <person name="Morin E."/>
            <person name="Murat C."/>
            <person name="Riley R."/>
            <person name="Ohm R."/>
            <person name="Sun H."/>
            <person name="Tunlid A."/>
            <person name="Henrissat B."/>
            <person name="Grigoriev I.V."/>
            <person name="Hibbett D.S."/>
            <person name="Martin F."/>
        </authorList>
    </citation>
    <scope>NUCLEOTIDE SEQUENCE [LARGE SCALE GENOMIC DNA]</scope>
    <source>
        <strain evidence="3 4">FD-317 M1</strain>
    </source>
</reference>
<dbReference type="HOGENOM" id="CLU_422752_0_0_1"/>
<feature type="region of interest" description="Disordered" evidence="2">
    <location>
        <begin position="531"/>
        <end position="552"/>
    </location>
</feature>
<feature type="compositionally biased region" description="Polar residues" evidence="2">
    <location>
        <begin position="616"/>
        <end position="628"/>
    </location>
</feature>
<dbReference type="Proteomes" id="UP000053593">
    <property type="component" value="Unassembled WGS sequence"/>
</dbReference>
<accession>A0A0D0BA68</accession>
<feature type="compositionally biased region" description="Polar residues" evidence="2">
    <location>
        <begin position="131"/>
        <end position="146"/>
    </location>
</feature>
<sequence length="648" mass="68885">MSAMPAQSDTQIHRPRLEREIAQLENQILVQTNKLATARPNNVKQIQRSIATRQNKVEILKNQLAPLLEPVAIHQHETETNPNFSVGLTEKRENPEATTPISELSDVDGSGEEIHSDFDITTLPKRKNKVESSQSMSNRSADSTEANGAHLVQSISDQAVERLRDSQLGAPILQPEGTTNNLGRQESSSSLKDIEERVGVILDNALGKRQMTFSPPAVASNSIYTGNGLSDGARDLMIGWRYHRIWQNYVSKNFHPGTHTSPETSTQEGPTCNKVSTESYISSSARAPNPSSVPPLTSSPGHMTTSEEAAASKTLAVALSSAHGVEETTASKDEHPRPGEENVPSQLLPFTGEPQDSSIQNTVPVSDAPSAAPFPSSSSYTQQLAIALSSVQGEVAATASKAEVSQPAEKERPPAQFPNPPATPEDNSILNPAPGTPVSTDPSWRVISSISAQNLSASLAQMPNSMVSDLTQEDDKYPPETTGPSGVLPPLPPSSVSVVLNAAPLPEKPLTVDLAVLTVPATSEGIQIDANSTISSAPPTSSSQSNSLGLLPLGAPESLSTMLSTNSMSSDKLRELITAAAQMGLTLIDFEGVKMESSLDARTDVEMSEAKADMAQAQTKPDHSNTPIGPTVPLATDTTLDVKRKRSK</sequence>
<feature type="compositionally biased region" description="Polar residues" evidence="2">
    <location>
        <begin position="176"/>
        <end position="191"/>
    </location>
</feature>
<feature type="compositionally biased region" description="Basic and acidic residues" evidence="2">
    <location>
        <begin position="324"/>
        <end position="340"/>
    </location>
</feature>
<evidence type="ECO:0000313" key="3">
    <source>
        <dbReference type="EMBL" id="KIK51176.1"/>
    </source>
</evidence>
<protein>
    <submittedName>
        <fullName evidence="3">Unplaced genomic scaffold GYMLUscaffold_122, whole genome shotgun sequence</fullName>
    </submittedName>
</protein>
<evidence type="ECO:0000313" key="4">
    <source>
        <dbReference type="Proteomes" id="UP000053593"/>
    </source>
</evidence>